<gene>
    <name evidence="2" type="ORF">Poli38472_012119</name>
</gene>
<proteinExistence type="predicted"/>
<organism evidence="2 3">
    <name type="scientific">Pythium oligandrum</name>
    <name type="common">Mycoparasitic fungus</name>
    <dbReference type="NCBI Taxonomy" id="41045"/>
    <lineage>
        <taxon>Eukaryota</taxon>
        <taxon>Sar</taxon>
        <taxon>Stramenopiles</taxon>
        <taxon>Oomycota</taxon>
        <taxon>Peronosporomycetes</taxon>
        <taxon>Pythiales</taxon>
        <taxon>Pythiaceae</taxon>
        <taxon>Pythium</taxon>
    </lineage>
</organism>
<dbReference type="OrthoDB" id="68033at2759"/>
<reference evidence="2" key="1">
    <citation type="submission" date="2019-03" db="EMBL/GenBank/DDBJ databases">
        <title>Long read genome sequence of the mycoparasitic Pythium oligandrum ATCC 38472 isolated from sugarbeet rhizosphere.</title>
        <authorList>
            <person name="Gaulin E."/>
        </authorList>
    </citation>
    <scope>NUCLEOTIDE SEQUENCE</scope>
    <source>
        <strain evidence="2">ATCC 38472_TT</strain>
    </source>
</reference>
<name>A0A8K1FQX1_PYTOL</name>
<accession>A0A8K1FQX1</accession>
<feature type="compositionally biased region" description="Basic residues" evidence="1">
    <location>
        <begin position="43"/>
        <end position="53"/>
    </location>
</feature>
<sequence>METPRESETPTPTPATVKQVETSSPRRSPTPTTNTSPMEAMRRAPHTMKRSRKGFSVGKQRILTIEAAVEGDKDSDEANTEQKHKNDSTSRASEWWKLEYRAPPPGHLGAHAVPVVAHDSSFQRQRIVRTSSAESTGRQQADKHTSSTESVIPSSRNTHETPERAHRRPACSEKDRHSSPSQKRKIIDLQDYDAAVLASMVVAKELKRFHEPSSEQPSPAPSKARPMATTPSKLVRPLTQIDIQGGSSSTAPQETVEDAPSHPQAPASA</sequence>
<comment type="caution">
    <text evidence="2">The sequence shown here is derived from an EMBL/GenBank/DDBJ whole genome shotgun (WGS) entry which is preliminary data.</text>
</comment>
<dbReference type="AlphaFoldDB" id="A0A8K1FQX1"/>
<feature type="region of interest" description="Disordered" evidence="1">
    <location>
        <begin position="208"/>
        <end position="269"/>
    </location>
</feature>
<feature type="compositionally biased region" description="Polar residues" evidence="1">
    <location>
        <begin position="241"/>
        <end position="253"/>
    </location>
</feature>
<dbReference type="Proteomes" id="UP000794436">
    <property type="component" value="Unassembled WGS sequence"/>
</dbReference>
<feature type="region of interest" description="Disordered" evidence="1">
    <location>
        <begin position="1"/>
        <end position="188"/>
    </location>
</feature>
<dbReference type="EMBL" id="SPLM01000006">
    <property type="protein sequence ID" value="TMW67003.1"/>
    <property type="molecule type" value="Genomic_DNA"/>
</dbReference>
<feature type="compositionally biased region" description="Polar residues" evidence="1">
    <location>
        <begin position="147"/>
        <end position="156"/>
    </location>
</feature>
<protein>
    <submittedName>
        <fullName evidence="2">Uncharacterized protein</fullName>
    </submittedName>
</protein>
<evidence type="ECO:0000313" key="3">
    <source>
        <dbReference type="Proteomes" id="UP000794436"/>
    </source>
</evidence>
<feature type="compositionally biased region" description="Polar residues" evidence="1">
    <location>
        <begin position="120"/>
        <end position="139"/>
    </location>
</feature>
<feature type="compositionally biased region" description="Basic and acidic residues" evidence="1">
    <location>
        <begin position="80"/>
        <end position="100"/>
    </location>
</feature>
<keyword evidence="3" id="KW-1185">Reference proteome</keyword>
<evidence type="ECO:0000256" key="1">
    <source>
        <dbReference type="SAM" id="MobiDB-lite"/>
    </source>
</evidence>
<feature type="compositionally biased region" description="Basic and acidic residues" evidence="1">
    <location>
        <begin position="157"/>
        <end position="178"/>
    </location>
</feature>
<feature type="compositionally biased region" description="Low complexity" evidence="1">
    <location>
        <begin position="22"/>
        <end position="37"/>
    </location>
</feature>
<evidence type="ECO:0000313" key="2">
    <source>
        <dbReference type="EMBL" id="TMW67003.1"/>
    </source>
</evidence>